<accession>A0A699QK05</accession>
<feature type="non-terminal residue" evidence="1">
    <location>
        <position position="1"/>
    </location>
</feature>
<organism evidence="1">
    <name type="scientific">Tanacetum cinerariifolium</name>
    <name type="common">Dalmatian daisy</name>
    <name type="synonym">Chrysanthemum cinerariifolium</name>
    <dbReference type="NCBI Taxonomy" id="118510"/>
    <lineage>
        <taxon>Eukaryota</taxon>
        <taxon>Viridiplantae</taxon>
        <taxon>Streptophyta</taxon>
        <taxon>Embryophyta</taxon>
        <taxon>Tracheophyta</taxon>
        <taxon>Spermatophyta</taxon>
        <taxon>Magnoliopsida</taxon>
        <taxon>eudicotyledons</taxon>
        <taxon>Gunneridae</taxon>
        <taxon>Pentapetalae</taxon>
        <taxon>asterids</taxon>
        <taxon>campanulids</taxon>
        <taxon>Asterales</taxon>
        <taxon>Asteraceae</taxon>
        <taxon>Asteroideae</taxon>
        <taxon>Anthemideae</taxon>
        <taxon>Anthemidinae</taxon>
        <taxon>Tanacetum</taxon>
    </lineage>
</organism>
<comment type="caution">
    <text evidence="1">The sequence shown here is derived from an EMBL/GenBank/DDBJ whole genome shotgun (WGS) entry which is preliminary data.</text>
</comment>
<proteinExistence type="predicted"/>
<protein>
    <submittedName>
        <fullName evidence="1">Retrotransposon Orf1</fullName>
    </submittedName>
</protein>
<evidence type="ECO:0000313" key="1">
    <source>
        <dbReference type="EMBL" id="GFC74210.1"/>
    </source>
</evidence>
<sequence length="119" mass="13453">PEPIPAKIDFVKAGESVKHVKPVDYVKHVKPVKSVKIAEQTKKSKNFSSSPKADRKYWNGKMTQKLRLGFEFTNKAYLVCGSLSHLIKDCTFHEDRMAKKFVLPTNVGKGTGHRESRPV</sequence>
<name>A0A699QK05_TANCI</name>
<reference evidence="1" key="1">
    <citation type="journal article" date="2019" name="Sci. Rep.">
        <title>Draft genome of Tanacetum cinerariifolium, the natural source of mosquito coil.</title>
        <authorList>
            <person name="Yamashiro T."/>
            <person name="Shiraishi A."/>
            <person name="Satake H."/>
            <person name="Nakayama K."/>
        </authorList>
    </citation>
    <scope>NUCLEOTIDE SEQUENCE</scope>
</reference>
<dbReference type="EMBL" id="BKCJ011046235">
    <property type="protein sequence ID" value="GFC74210.1"/>
    <property type="molecule type" value="Genomic_DNA"/>
</dbReference>
<dbReference type="AlphaFoldDB" id="A0A699QK05"/>
<gene>
    <name evidence="1" type="ORF">Tci_846180</name>
</gene>